<gene>
    <name evidence="1" type="primary">Spag5_0</name>
    <name evidence="1" type="ORF">GALDEA_R12462</name>
</gene>
<name>A0A7K9SQG4_9PICI</name>
<proteinExistence type="predicted"/>
<dbReference type="InterPro" id="IPR028728">
    <property type="entry name" value="Astrin"/>
</dbReference>
<protein>
    <submittedName>
        <fullName evidence="1">SPAG5 protein</fullName>
    </submittedName>
</protein>
<sequence length="97" mass="11655">QSEKQLQELVKQQEEKLMKLMDHSSEVKSLNAEVCQLKRLLQRAETEAKVLWQEMQSEPNADTTRVQERIRLWQEVDKLQQLMLDKDDEKRLVSKKY</sequence>
<evidence type="ECO:0000313" key="1">
    <source>
        <dbReference type="EMBL" id="NXI38352.1"/>
    </source>
</evidence>
<feature type="non-terminal residue" evidence="1">
    <location>
        <position position="1"/>
    </location>
</feature>
<dbReference type="PANTHER" id="PTHR15347">
    <property type="entry name" value="SPERM-ASSOCIATED ANTIGEN 5"/>
    <property type="match status" value="1"/>
</dbReference>
<dbReference type="GO" id="GO:0051988">
    <property type="term" value="P:regulation of attachment of spindle microtubules to kinetochore"/>
    <property type="evidence" value="ECO:0007669"/>
    <property type="project" value="InterPro"/>
</dbReference>
<dbReference type="Proteomes" id="UP000566440">
    <property type="component" value="Unassembled WGS sequence"/>
</dbReference>
<evidence type="ECO:0000313" key="2">
    <source>
        <dbReference type="Proteomes" id="UP000566440"/>
    </source>
</evidence>
<reference evidence="1 2" key="1">
    <citation type="submission" date="2019-09" db="EMBL/GenBank/DDBJ databases">
        <title>Bird 10,000 Genomes (B10K) Project - Family phase.</title>
        <authorList>
            <person name="Zhang G."/>
        </authorList>
    </citation>
    <scope>NUCLEOTIDE SEQUENCE [LARGE SCALE GENOMIC DNA]</scope>
    <source>
        <strain evidence="1">B10K-DU-001-62</strain>
        <tissue evidence="1">Muscle</tissue>
    </source>
</reference>
<accession>A0A7K9SQG4</accession>
<comment type="caution">
    <text evidence="1">The sequence shown here is derived from an EMBL/GenBank/DDBJ whole genome shotgun (WGS) entry which is preliminary data.</text>
</comment>
<dbReference type="AlphaFoldDB" id="A0A7K9SQG4"/>
<feature type="non-terminal residue" evidence="1">
    <location>
        <position position="97"/>
    </location>
</feature>
<organism evidence="1 2">
    <name type="scientific">Galbula dea</name>
    <dbReference type="NCBI Taxonomy" id="1109041"/>
    <lineage>
        <taxon>Eukaryota</taxon>
        <taxon>Metazoa</taxon>
        <taxon>Chordata</taxon>
        <taxon>Craniata</taxon>
        <taxon>Vertebrata</taxon>
        <taxon>Euteleostomi</taxon>
        <taxon>Archelosauria</taxon>
        <taxon>Archosauria</taxon>
        <taxon>Dinosauria</taxon>
        <taxon>Saurischia</taxon>
        <taxon>Theropoda</taxon>
        <taxon>Coelurosauria</taxon>
        <taxon>Aves</taxon>
        <taxon>Neognathae</taxon>
        <taxon>Neoaves</taxon>
        <taxon>Telluraves</taxon>
        <taxon>Coraciimorphae</taxon>
        <taxon>Piciformes</taxon>
        <taxon>Galbulidae</taxon>
        <taxon>Galbula</taxon>
    </lineage>
</organism>
<dbReference type="OrthoDB" id="5972338at2759"/>
<dbReference type="EMBL" id="VWZX01003366">
    <property type="protein sequence ID" value="NXI38352.1"/>
    <property type="molecule type" value="Genomic_DNA"/>
</dbReference>
<dbReference type="GO" id="GO:0051301">
    <property type="term" value="P:cell division"/>
    <property type="evidence" value="ECO:0007669"/>
    <property type="project" value="InterPro"/>
</dbReference>
<keyword evidence="2" id="KW-1185">Reference proteome</keyword>
<dbReference type="PANTHER" id="PTHR15347:SF1">
    <property type="entry name" value="SPERM-ASSOCIATED ANTIGEN 5"/>
    <property type="match status" value="1"/>
</dbReference>